<keyword evidence="2" id="KW-1185">Reference proteome</keyword>
<name>A0A5B7D4M1_PORTR</name>
<organism evidence="1 2">
    <name type="scientific">Portunus trituberculatus</name>
    <name type="common">Swimming crab</name>
    <name type="synonym">Neptunus trituberculatus</name>
    <dbReference type="NCBI Taxonomy" id="210409"/>
    <lineage>
        <taxon>Eukaryota</taxon>
        <taxon>Metazoa</taxon>
        <taxon>Ecdysozoa</taxon>
        <taxon>Arthropoda</taxon>
        <taxon>Crustacea</taxon>
        <taxon>Multicrustacea</taxon>
        <taxon>Malacostraca</taxon>
        <taxon>Eumalacostraca</taxon>
        <taxon>Eucarida</taxon>
        <taxon>Decapoda</taxon>
        <taxon>Pleocyemata</taxon>
        <taxon>Brachyura</taxon>
        <taxon>Eubrachyura</taxon>
        <taxon>Portunoidea</taxon>
        <taxon>Portunidae</taxon>
        <taxon>Portuninae</taxon>
        <taxon>Portunus</taxon>
    </lineage>
</organism>
<reference evidence="1 2" key="1">
    <citation type="submission" date="2019-05" db="EMBL/GenBank/DDBJ databases">
        <title>Another draft genome of Portunus trituberculatus and its Hox gene families provides insights of decapod evolution.</title>
        <authorList>
            <person name="Jeong J.-H."/>
            <person name="Song I."/>
            <person name="Kim S."/>
            <person name="Choi T."/>
            <person name="Kim D."/>
            <person name="Ryu S."/>
            <person name="Kim W."/>
        </authorList>
    </citation>
    <scope>NUCLEOTIDE SEQUENCE [LARGE SCALE GENOMIC DNA]</scope>
    <source>
        <tissue evidence="1">Muscle</tissue>
    </source>
</reference>
<evidence type="ECO:0000313" key="2">
    <source>
        <dbReference type="Proteomes" id="UP000324222"/>
    </source>
</evidence>
<protein>
    <submittedName>
        <fullName evidence="1">Uncharacterized protein</fullName>
    </submittedName>
</protein>
<accession>A0A5B7D4M1</accession>
<proteinExistence type="predicted"/>
<dbReference type="AlphaFoldDB" id="A0A5B7D4M1"/>
<dbReference type="Proteomes" id="UP000324222">
    <property type="component" value="Unassembled WGS sequence"/>
</dbReference>
<comment type="caution">
    <text evidence="1">The sequence shown here is derived from an EMBL/GenBank/DDBJ whole genome shotgun (WGS) entry which is preliminary data.</text>
</comment>
<gene>
    <name evidence="1" type="ORF">E2C01_008749</name>
</gene>
<dbReference type="EMBL" id="VSRR010000465">
    <property type="protein sequence ID" value="MPC15944.1"/>
    <property type="molecule type" value="Genomic_DNA"/>
</dbReference>
<sequence>MNMETCHYTEGTKQCRPIGFLQLPLCYYRASISDAA</sequence>
<evidence type="ECO:0000313" key="1">
    <source>
        <dbReference type="EMBL" id="MPC15944.1"/>
    </source>
</evidence>